<dbReference type="RefSeq" id="WP_183627519.1">
    <property type="nucleotide sequence ID" value="NZ_JACIDX010000015.1"/>
</dbReference>
<dbReference type="InterPro" id="IPR027275">
    <property type="entry name" value="PRC-brl_dom"/>
</dbReference>
<accession>A0A7W6CHI4</accession>
<comment type="caution">
    <text evidence="2">The sequence shown here is derived from an EMBL/GenBank/DDBJ whole genome shotgun (WGS) entry which is preliminary data.</text>
</comment>
<dbReference type="PANTHER" id="PTHR36505:SF1">
    <property type="entry name" value="BLR1072 PROTEIN"/>
    <property type="match status" value="1"/>
</dbReference>
<feature type="domain" description="PRC-barrel" evidence="1">
    <location>
        <begin position="13"/>
        <end position="90"/>
    </location>
</feature>
<dbReference type="Gene3D" id="2.30.30.240">
    <property type="entry name" value="PRC-barrel domain"/>
    <property type="match status" value="1"/>
</dbReference>
<dbReference type="AlphaFoldDB" id="A0A7W6CHI4"/>
<dbReference type="SUPFAM" id="SSF50346">
    <property type="entry name" value="PRC-barrel domain"/>
    <property type="match status" value="1"/>
</dbReference>
<dbReference type="InterPro" id="IPR011033">
    <property type="entry name" value="PRC_barrel-like_sf"/>
</dbReference>
<sequence>MPETTDTYETHDLISSDRVEGTVVYNLQGERLGTISRFMVNKRTGKAQYAVLQFGGLLGLGSDYYPLPWQILTYDPTQGGYVVNINPEQLENAPHYSDADTPTYDNDYNWRVYSHYGLTYA</sequence>
<keyword evidence="3" id="KW-1185">Reference proteome</keyword>
<evidence type="ECO:0000313" key="2">
    <source>
        <dbReference type="EMBL" id="MBB3956656.1"/>
    </source>
</evidence>
<dbReference type="PANTHER" id="PTHR36505">
    <property type="entry name" value="BLR1072 PROTEIN"/>
    <property type="match status" value="1"/>
</dbReference>
<evidence type="ECO:0000313" key="3">
    <source>
        <dbReference type="Proteomes" id="UP000548867"/>
    </source>
</evidence>
<organism evidence="2 3">
    <name type="scientific">Novosphingobium sediminicola</name>
    <dbReference type="NCBI Taxonomy" id="563162"/>
    <lineage>
        <taxon>Bacteria</taxon>
        <taxon>Pseudomonadati</taxon>
        <taxon>Pseudomonadota</taxon>
        <taxon>Alphaproteobacteria</taxon>
        <taxon>Sphingomonadales</taxon>
        <taxon>Sphingomonadaceae</taxon>
        <taxon>Novosphingobium</taxon>
    </lineage>
</organism>
<gene>
    <name evidence="2" type="ORF">GGR38_003622</name>
</gene>
<dbReference type="Proteomes" id="UP000548867">
    <property type="component" value="Unassembled WGS sequence"/>
</dbReference>
<dbReference type="EMBL" id="JACIDX010000015">
    <property type="protein sequence ID" value="MBB3956656.1"/>
    <property type="molecule type" value="Genomic_DNA"/>
</dbReference>
<evidence type="ECO:0000259" key="1">
    <source>
        <dbReference type="Pfam" id="PF05239"/>
    </source>
</evidence>
<dbReference type="Pfam" id="PF05239">
    <property type="entry name" value="PRC"/>
    <property type="match status" value="1"/>
</dbReference>
<reference evidence="2 3" key="1">
    <citation type="submission" date="2020-08" db="EMBL/GenBank/DDBJ databases">
        <title>Genomic Encyclopedia of Type Strains, Phase IV (KMG-IV): sequencing the most valuable type-strain genomes for metagenomic binning, comparative biology and taxonomic classification.</title>
        <authorList>
            <person name="Goeker M."/>
        </authorList>
    </citation>
    <scope>NUCLEOTIDE SEQUENCE [LARGE SCALE GENOMIC DNA]</scope>
    <source>
        <strain evidence="2 3">DSM 27057</strain>
    </source>
</reference>
<proteinExistence type="predicted"/>
<name>A0A7W6CHI4_9SPHN</name>
<protein>
    <recommendedName>
        <fullName evidence="1">PRC-barrel domain-containing protein</fullName>
    </recommendedName>
</protein>